<dbReference type="SUPFAM" id="SSF116734">
    <property type="entry name" value="DNA methylase specificity domain"/>
    <property type="match status" value="1"/>
</dbReference>
<reference evidence="1" key="1">
    <citation type="submission" date="2016-10" db="EMBL/GenBank/DDBJ databases">
        <title>Sequence of Gallionella enrichment culture.</title>
        <authorList>
            <person name="Poehlein A."/>
            <person name="Muehling M."/>
            <person name="Daniel R."/>
        </authorList>
    </citation>
    <scope>NUCLEOTIDE SEQUENCE</scope>
</reference>
<accession>A0A1J5PR23</accession>
<organism evidence="1">
    <name type="scientific">mine drainage metagenome</name>
    <dbReference type="NCBI Taxonomy" id="410659"/>
    <lineage>
        <taxon>unclassified sequences</taxon>
        <taxon>metagenomes</taxon>
        <taxon>ecological metagenomes</taxon>
    </lineage>
</organism>
<gene>
    <name evidence="1" type="ORF">GALL_451140</name>
</gene>
<dbReference type="AlphaFoldDB" id="A0A1J5PR23"/>
<name>A0A1J5PR23_9ZZZZ</name>
<comment type="caution">
    <text evidence="1">The sequence shown here is derived from an EMBL/GenBank/DDBJ whole genome shotgun (WGS) entry which is preliminary data.</text>
</comment>
<evidence type="ECO:0000313" key="1">
    <source>
        <dbReference type="EMBL" id="OIQ73248.1"/>
    </source>
</evidence>
<dbReference type="EMBL" id="MLJW01002942">
    <property type="protein sequence ID" value="OIQ73248.1"/>
    <property type="molecule type" value="Genomic_DNA"/>
</dbReference>
<protein>
    <submittedName>
        <fullName evidence="1">Uncharacterized protein</fullName>
    </submittedName>
</protein>
<proteinExistence type="predicted"/>
<sequence>MDLHTSASLYPAISEKDLLGLPIPKISDDVQRKISTLVQQSFTLKAQSERLLEAAKRAVEIAIEQDEAAGMAYLAREHSI</sequence>